<feature type="region of interest" description="Disordered" evidence="3">
    <location>
        <begin position="1"/>
        <end position="27"/>
    </location>
</feature>
<feature type="compositionally biased region" description="Low complexity" evidence="3">
    <location>
        <begin position="13"/>
        <end position="27"/>
    </location>
</feature>
<organism evidence="4 5">
    <name type="scientific">Raoultibacter timonensis</name>
    <dbReference type="NCBI Taxonomy" id="1907662"/>
    <lineage>
        <taxon>Bacteria</taxon>
        <taxon>Bacillati</taxon>
        <taxon>Actinomycetota</taxon>
        <taxon>Coriobacteriia</taxon>
        <taxon>Eggerthellales</taxon>
        <taxon>Eggerthellaceae</taxon>
        <taxon>Raoultibacter</taxon>
    </lineage>
</organism>
<dbReference type="InterPro" id="IPR038390">
    <property type="entry name" value="Metal_Tscrpt_repr_sf"/>
</dbReference>
<evidence type="ECO:0000313" key="5">
    <source>
        <dbReference type="Proteomes" id="UP001320544"/>
    </source>
</evidence>
<evidence type="ECO:0000256" key="3">
    <source>
        <dbReference type="SAM" id="MobiDB-lite"/>
    </source>
</evidence>
<reference evidence="4 5" key="1">
    <citation type="submission" date="2022-01" db="EMBL/GenBank/DDBJ databases">
        <title>Novel bile acid biosynthetic pathways are enriched in the microbiome of centenarians.</title>
        <authorList>
            <person name="Sato Y."/>
            <person name="Atarashi K."/>
            <person name="Plichta R.D."/>
            <person name="Arai Y."/>
            <person name="Sasajima S."/>
            <person name="Kearney M.S."/>
            <person name="Suda W."/>
            <person name="Takeshita K."/>
            <person name="Sasaki T."/>
            <person name="Okamoto S."/>
            <person name="Skelly N.A."/>
            <person name="Okamura Y."/>
            <person name="Vlamakis H."/>
            <person name="Li Y."/>
            <person name="Tanoue T."/>
            <person name="Takei H."/>
            <person name="Nittono H."/>
            <person name="Narushima S."/>
            <person name="Irie J."/>
            <person name="Itoh H."/>
            <person name="Moriya K."/>
            <person name="Sugiura Y."/>
            <person name="Suematsu M."/>
            <person name="Moritoki N."/>
            <person name="Shibata S."/>
            <person name="Littman R.D."/>
            <person name="Fischbach A.M."/>
            <person name="Uwamino Y."/>
            <person name="Inoue T."/>
            <person name="Honda A."/>
            <person name="Hattori M."/>
            <person name="Murai T."/>
            <person name="Xavier J.R."/>
            <person name="Hirose N."/>
            <person name="Honda K."/>
        </authorList>
    </citation>
    <scope>NUCLEOTIDE SEQUENCE [LARGE SCALE GENOMIC DNA]</scope>
    <source>
        <strain evidence="4 5">CE91-St30</strain>
    </source>
</reference>
<gene>
    <name evidence="4" type="ORF">CE91St30_26770</name>
</gene>
<dbReference type="PANTHER" id="PTHR33677:SF3">
    <property type="entry name" value="COPPER-SENSING TRANSCRIPTIONAL REPRESSOR RICR"/>
    <property type="match status" value="1"/>
</dbReference>
<sequence length="134" mass="14393">MNKTRQGEKVFEANSAPANDGAGAALDAPAGNEAAAAACCHHKDTPRSAEFQADLQKRLNRAIGQLNGVKGMLDDNRYCGDVLVQLAAAESAIRSVSGKLLQDHLETCVVEQIRQGNDEVVGEVMQLMKRFSRL</sequence>
<name>A0ABM7WLQ7_9ACTN</name>
<keyword evidence="2" id="KW-0186">Copper</keyword>
<comment type="similarity">
    <text evidence="1">Belongs to the CsoR family.</text>
</comment>
<feature type="compositionally biased region" description="Basic and acidic residues" evidence="3">
    <location>
        <begin position="1"/>
        <end position="11"/>
    </location>
</feature>
<dbReference type="EMBL" id="AP025564">
    <property type="protein sequence ID" value="BDE97344.1"/>
    <property type="molecule type" value="Genomic_DNA"/>
</dbReference>
<dbReference type="Proteomes" id="UP001320544">
    <property type="component" value="Chromosome"/>
</dbReference>
<dbReference type="Gene3D" id="1.20.58.1000">
    <property type="entry name" value="Metal-sensitive repressor, helix protomer"/>
    <property type="match status" value="1"/>
</dbReference>
<evidence type="ECO:0008006" key="6">
    <source>
        <dbReference type="Google" id="ProtNLM"/>
    </source>
</evidence>
<evidence type="ECO:0000313" key="4">
    <source>
        <dbReference type="EMBL" id="BDE97344.1"/>
    </source>
</evidence>
<keyword evidence="5" id="KW-1185">Reference proteome</keyword>
<dbReference type="PANTHER" id="PTHR33677">
    <property type="entry name" value="TRANSCRIPTIONAL REPRESSOR FRMR-RELATED"/>
    <property type="match status" value="1"/>
</dbReference>
<evidence type="ECO:0000256" key="1">
    <source>
        <dbReference type="ARBA" id="ARBA00005428"/>
    </source>
</evidence>
<evidence type="ECO:0000256" key="2">
    <source>
        <dbReference type="ARBA" id="ARBA00023008"/>
    </source>
</evidence>
<protein>
    <recommendedName>
        <fullName evidence="6">DNA-binding FrmR family transcriptional regulator</fullName>
    </recommendedName>
</protein>
<proteinExistence type="inferred from homology"/>
<dbReference type="RefSeq" id="WP_102379820.1">
    <property type="nucleotide sequence ID" value="NZ_AP025564.1"/>
</dbReference>
<dbReference type="Pfam" id="PF02583">
    <property type="entry name" value="Trns_repr_metal"/>
    <property type="match status" value="1"/>
</dbReference>
<dbReference type="InterPro" id="IPR003735">
    <property type="entry name" value="Metal_Tscrpt_repr"/>
</dbReference>
<accession>A0ABM7WLQ7</accession>